<dbReference type="OrthoDB" id="8904098at2759"/>
<feature type="transmembrane region" description="Helical" evidence="8">
    <location>
        <begin position="176"/>
        <end position="198"/>
    </location>
</feature>
<evidence type="ECO:0000256" key="4">
    <source>
        <dbReference type="ARBA" id="ARBA00022692"/>
    </source>
</evidence>
<dbReference type="FunFam" id="1.20.1250.20:FF:000085">
    <property type="entry name" value="MFS peptide transporter Ptr2"/>
    <property type="match status" value="1"/>
</dbReference>
<proteinExistence type="inferred from homology"/>
<comment type="similarity">
    <text evidence="2 7">Belongs to the major facilitator superfamily. Proton-dependent oligopeptide transporter (POT/PTR) (TC 2.A.17) family.</text>
</comment>
<dbReference type="InterPro" id="IPR000109">
    <property type="entry name" value="POT_fam"/>
</dbReference>
<dbReference type="Gene3D" id="1.20.1250.20">
    <property type="entry name" value="MFS general substrate transporter like domains"/>
    <property type="match status" value="1"/>
</dbReference>
<dbReference type="SUPFAM" id="SSF103473">
    <property type="entry name" value="MFS general substrate transporter"/>
    <property type="match status" value="1"/>
</dbReference>
<dbReference type="GO" id="GO:0005886">
    <property type="term" value="C:plasma membrane"/>
    <property type="evidence" value="ECO:0007669"/>
    <property type="project" value="UniProtKB-ARBA"/>
</dbReference>
<comment type="caution">
    <text evidence="9">The sequence shown here is derived from an EMBL/GenBank/DDBJ whole genome shotgun (WGS) entry which is preliminary data.</text>
</comment>
<feature type="transmembrane region" description="Helical" evidence="8">
    <location>
        <begin position="152"/>
        <end position="169"/>
    </location>
</feature>
<feature type="transmembrane region" description="Helical" evidence="8">
    <location>
        <begin position="289"/>
        <end position="310"/>
    </location>
</feature>
<evidence type="ECO:0000256" key="8">
    <source>
        <dbReference type="SAM" id="Phobius"/>
    </source>
</evidence>
<organism evidence="9 10">
    <name type="scientific">Karstenula rhodostoma CBS 690.94</name>
    <dbReference type="NCBI Taxonomy" id="1392251"/>
    <lineage>
        <taxon>Eukaryota</taxon>
        <taxon>Fungi</taxon>
        <taxon>Dikarya</taxon>
        <taxon>Ascomycota</taxon>
        <taxon>Pezizomycotina</taxon>
        <taxon>Dothideomycetes</taxon>
        <taxon>Pleosporomycetidae</taxon>
        <taxon>Pleosporales</taxon>
        <taxon>Massarineae</taxon>
        <taxon>Didymosphaeriaceae</taxon>
        <taxon>Karstenula</taxon>
    </lineage>
</organism>
<dbReference type="AlphaFoldDB" id="A0A9P4U765"/>
<dbReference type="InterPro" id="IPR018456">
    <property type="entry name" value="PTR2_symporter_CS"/>
</dbReference>
<evidence type="ECO:0000256" key="5">
    <source>
        <dbReference type="ARBA" id="ARBA00022989"/>
    </source>
</evidence>
<keyword evidence="5 8" id="KW-1133">Transmembrane helix</keyword>
<dbReference type="InterPro" id="IPR036259">
    <property type="entry name" value="MFS_trans_sf"/>
</dbReference>
<comment type="subcellular location">
    <subcellularLocation>
        <location evidence="1 7">Membrane</location>
        <topology evidence="1 7">Multi-pass membrane protein</topology>
    </subcellularLocation>
</comment>
<evidence type="ECO:0000313" key="10">
    <source>
        <dbReference type="Proteomes" id="UP000799764"/>
    </source>
</evidence>
<name>A0A9P4U765_9PLEO</name>
<keyword evidence="10" id="KW-1185">Reference proteome</keyword>
<dbReference type="PANTHER" id="PTHR11654">
    <property type="entry name" value="OLIGOPEPTIDE TRANSPORTER-RELATED"/>
    <property type="match status" value="1"/>
</dbReference>
<dbReference type="PROSITE" id="PS01023">
    <property type="entry name" value="PTR2_2"/>
    <property type="match status" value="1"/>
</dbReference>
<feature type="transmembrane region" description="Helical" evidence="8">
    <location>
        <begin position="432"/>
        <end position="449"/>
    </location>
</feature>
<dbReference type="PROSITE" id="PS01022">
    <property type="entry name" value="PTR2_1"/>
    <property type="match status" value="1"/>
</dbReference>
<sequence length="630" mass="69997">MVETIGDRIETRADPALVDGSGDPQRKLPITPGGFCGVQGDGHERFVTDAPPHGDFDRLPTQAELATLQRVPAKIPWRVYTIAFVELVERMSYYGTLALFSNFISKPRKKDDGTWVTTPWGAALHPSDANATPGALGMGKKKAFSITTFNQFYIYLCPLLGAWIADTYLGRFKTIVYSVIIAEIGHVLLVGSSTPSLLDKPTSAFALFMFGLLVMGFGTGTFKPNISPLIAEQVPQDAPRVEVDKKGQRVIVDPAETATRIYNWFYMFINIGALIGQLSMVYIERYVGFWPAFLVPTAFFLLAFPVLFFCKKMYIHTPPSGSVLGPAIKLPWLAMKGRWSWDPIRTWKNARNGSFWESVKPSRLGSAKPTWMIYDDAWVDEVARGWAACGVLLWLPLYWLSYNQLNSNLIQQADTMQLHGIPNDLLQNLDPIAIIILVPLLDLIVYPALRKAGIRFTPIKKVFTGFMLATAGMIWACIIQYYIYRKSPCGVMMEENECRSDINVWAQAGVYILIAASEIMASVVSLEYAFTKAPKSMRSLVQAFSLFTNSLSAALSEAFTPLSEDPHLTWNYGSVAIICFVSGVAFWFTHRDLDRDEDRLNMLPTGKHLGTPSDAGTGTDVELAPTVKTG</sequence>
<dbReference type="GO" id="GO:0071916">
    <property type="term" value="F:dipeptide transmembrane transporter activity"/>
    <property type="evidence" value="ECO:0007669"/>
    <property type="project" value="UniProtKB-ARBA"/>
</dbReference>
<reference evidence="9" key="1">
    <citation type="journal article" date="2020" name="Stud. Mycol.">
        <title>101 Dothideomycetes genomes: a test case for predicting lifestyles and emergence of pathogens.</title>
        <authorList>
            <person name="Haridas S."/>
            <person name="Albert R."/>
            <person name="Binder M."/>
            <person name="Bloem J."/>
            <person name="Labutti K."/>
            <person name="Salamov A."/>
            <person name="Andreopoulos B."/>
            <person name="Baker S."/>
            <person name="Barry K."/>
            <person name="Bills G."/>
            <person name="Bluhm B."/>
            <person name="Cannon C."/>
            <person name="Castanera R."/>
            <person name="Culley D."/>
            <person name="Daum C."/>
            <person name="Ezra D."/>
            <person name="Gonzalez J."/>
            <person name="Henrissat B."/>
            <person name="Kuo A."/>
            <person name="Liang C."/>
            <person name="Lipzen A."/>
            <person name="Lutzoni F."/>
            <person name="Magnuson J."/>
            <person name="Mondo S."/>
            <person name="Nolan M."/>
            <person name="Ohm R."/>
            <person name="Pangilinan J."/>
            <person name="Park H.-J."/>
            <person name="Ramirez L."/>
            <person name="Alfaro M."/>
            <person name="Sun H."/>
            <person name="Tritt A."/>
            <person name="Yoshinaga Y."/>
            <person name="Zwiers L.-H."/>
            <person name="Turgeon B."/>
            <person name="Goodwin S."/>
            <person name="Spatafora J."/>
            <person name="Crous P."/>
            <person name="Grigoriev I."/>
        </authorList>
    </citation>
    <scope>NUCLEOTIDE SEQUENCE</scope>
    <source>
        <strain evidence="9">CBS 690.94</strain>
    </source>
</reference>
<dbReference type="Pfam" id="PF00854">
    <property type="entry name" value="PTR2"/>
    <property type="match status" value="1"/>
</dbReference>
<evidence type="ECO:0000256" key="3">
    <source>
        <dbReference type="ARBA" id="ARBA00022448"/>
    </source>
</evidence>
<evidence type="ECO:0000313" key="9">
    <source>
        <dbReference type="EMBL" id="KAF2438727.1"/>
    </source>
</evidence>
<accession>A0A9P4U765</accession>
<evidence type="ECO:0000256" key="2">
    <source>
        <dbReference type="ARBA" id="ARBA00005982"/>
    </source>
</evidence>
<keyword evidence="4 7" id="KW-0812">Transmembrane</keyword>
<feature type="transmembrane region" description="Helical" evidence="8">
    <location>
        <begin position="571"/>
        <end position="589"/>
    </location>
</feature>
<feature type="transmembrane region" description="Helical" evidence="8">
    <location>
        <begin position="461"/>
        <end position="484"/>
    </location>
</feature>
<protein>
    <submittedName>
        <fullName evidence="9">MFS peptide transporter-like protein Ptr2</fullName>
    </submittedName>
</protein>
<gene>
    <name evidence="9" type="ORF">P171DRAFT_423069</name>
</gene>
<keyword evidence="6 8" id="KW-0472">Membrane</keyword>
<feature type="transmembrane region" description="Helical" evidence="8">
    <location>
        <begin position="264"/>
        <end position="283"/>
    </location>
</feature>
<feature type="transmembrane region" description="Helical" evidence="8">
    <location>
        <begin position="540"/>
        <end position="559"/>
    </location>
</feature>
<evidence type="ECO:0000256" key="7">
    <source>
        <dbReference type="RuleBase" id="RU003755"/>
    </source>
</evidence>
<evidence type="ECO:0000256" key="1">
    <source>
        <dbReference type="ARBA" id="ARBA00004141"/>
    </source>
</evidence>
<feature type="transmembrane region" description="Helical" evidence="8">
    <location>
        <begin position="382"/>
        <end position="400"/>
    </location>
</feature>
<keyword evidence="3 7" id="KW-0813">Transport</keyword>
<feature type="transmembrane region" description="Helical" evidence="8">
    <location>
        <begin position="504"/>
        <end position="528"/>
    </location>
</feature>
<dbReference type="Proteomes" id="UP000799764">
    <property type="component" value="Unassembled WGS sequence"/>
</dbReference>
<feature type="transmembrane region" description="Helical" evidence="8">
    <location>
        <begin position="204"/>
        <end position="222"/>
    </location>
</feature>
<dbReference type="EMBL" id="MU001511">
    <property type="protein sequence ID" value="KAF2438727.1"/>
    <property type="molecule type" value="Genomic_DNA"/>
</dbReference>
<evidence type="ECO:0000256" key="6">
    <source>
        <dbReference type="ARBA" id="ARBA00023136"/>
    </source>
</evidence>